<name>A0A059FRB4_9PROT</name>
<dbReference type="EMBL" id="ARYK01000002">
    <property type="protein sequence ID" value="KCZ93225.1"/>
    <property type="molecule type" value="Genomic_DNA"/>
</dbReference>
<sequence>MTLEEQDGLNLTTNIVNCDPADVRIGMPVTVVFEQVEDVWLPLFEPSPARA</sequence>
<gene>
    <name evidence="2" type="ORF">HJO_05200</name>
</gene>
<dbReference type="Pfam" id="PF01796">
    <property type="entry name" value="OB_ChsH2_C"/>
    <property type="match status" value="1"/>
</dbReference>
<reference evidence="2 3" key="1">
    <citation type="journal article" date="2014" name="Antonie Van Leeuwenhoek">
        <title>Hyphomonas beringensis sp. nov. and Hyphomonas chukchiensis sp. nov., isolated from surface seawater of the Bering Sea and Chukchi Sea.</title>
        <authorList>
            <person name="Li C."/>
            <person name="Lai Q."/>
            <person name="Li G."/>
            <person name="Dong C."/>
            <person name="Wang J."/>
            <person name="Liao Y."/>
            <person name="Shao Z."/>
        </authorList>
    </citation>
    <scope>NUCLEOTIDE SEQUENCE [LARGE SCALE GENOMIC DNA]</scope>
    <source>
        <strain evidence="2 3">MHS-2</strain>
    </source>
</reference>
<protein>
    <recommendedName>
        <fullName evidence="1">ChsH2 C-terminal OB-fold domain-containing protein</fullName>
    </recommendedName>
</protein>
<comment type="caution">
    <text evidence="2">The sequence shown here is derived from an EMBL/GenBank/DDBJ whole genome shotgun (WGS) entry which is preliminary data.</text>
</comment>
<accession>A0A059FRB4</accession>
<proteinExistence type="predicted"/>
<feature type="domain" description="ChsH2 C-terminal OB-fold" evidence="1">
    <location>
        <begin position="3"/>
        <end position="34"/>
    </location>
</feature>
<dbReference type="InterPro" id="IPR002878">
    <property type="entry name" value="ChsH2_C"/>
</dbReference>
<dbReference type="STRING" id="1280950.HJO_05200"/>
<dbReference type="PATRIC" id="fig|1280950.3.peg.1048"/>
<dbReference type="Proteomes" id="UP000025171">
    <property type="component" value="Unassembled WGS sequence"/>
</dbReference>
<evidence type="ECO:0000313" key="2">
    <source>
        <dbReference type="EMBL" id="KCZ93225.1"/>
    </source>
</evidence>
<organism evidence="2 3">
    <name type="scientific">Hyphomonas johnsonii MHS-2</name>
    <dbReference type="NCBI Taxonomy" id="1280950"/>
    <lineage>
        <taxon>Bacteria</taxon>
        <taxon>Pseudomonadati</taxon>
        <taxon>Pseudomonadota</taxon>
        <taxon>Alphaproteobacteria</taxon>
        <taxon>Hyphomonadales</taxon>
        <taxon>Hyphomonadaceae</taxon>
        <taxon>Hyphomonas</taxon>
    </lineage>
</organism>
<evidence type="ECO:0000313" key="3">
    <source>
        <dbReference type="Proteomes" id="UP000025171"/>
    </source>
</evidence>
<dbReference type="AlphaFoldDB" id="A0A059FRB4"/>
<keyword evidence="3" id="KW-1185">Reference proteome</keyword>
<evidence type="ECO:0000259" key="1">
    <source>
        <dbReference type="Pfam" id="PF01796"/>
    </source>
</evidence>
<dbReference type="eggNOG" id="COG1545">
    <property type="taxonomic scope" value="Bacteria"/>
</dbReference>